<dbReference type="InterPro" id="IPR003760">
    <property type="entry name" value="PnrA-like"/>
</dbReference>
<dbReference type="EMBL" id="JBHTBU010000001">
    <property type="protein sequence ID" value="MFC7287711.1"/>
    <property type="molecule type" value="Genomic_DNA"/>
</dbReference>
<dbReference type="PANTHER" id="PTHR43208">
    <property type="entry name" value="ABC TRANSPORTER SUBSTRATE-BINDING PROTEIN"/>
    <property type="match status" value="1"/>
</dbReference>
<evidence type="ECO:0000259" key="2">
    <source>
        <dbReference type="Pfam" id="PF02608"/>
    </source>
</evidence>
<dbReference type="Proteomes" id="UP001596542">
    <property type="component" value="Unassembled WGS sequence"/>
</dbReference>
<comment type="caution">
    <text evidence="3">The sequence shown here is derived from an EMBL/GenBank/DDBJ whole genome shotgun (WGS) entry which is preliminary data.</text>
</comment>
<proteinExistence type="predicted"/>
<evidence type="ECO:0000313" key="4">
    <source>
        <dbReference type="Proteomes" id="UP001596542"/>
    </source>
</evidence>
<keyword evidence="4" id="KW-1185">Reference proteome</keyword>
<evidence type="ECO:0000256" key="1">
    <source>
        <dbReference type="ARBA" id="ARBA00022729"/>
    </source>
</evidence>
<organism evidence="3 4">
    <name type="scientific">Herminiimonas glaciei</name>
    <dbReference type="NCBI Taxonomy" id="523788"/>
    <lineage>
        <taxon>Bacteria</taxon>
        <taxon>Pseudomonadati</taxon>
        <taxon>Pseudomonadota</taxon>
        <taxon>Betaproteobacteria</taxon>
        <taxon>Burkholderiales</taxon>
        <taxon>Oxalobacteraceae</taxon>
        <taxon>Herminiimonas</taxon>
    </lineage>
</organism>
<dbReference type="CDD" id="cd19963">
    <property type="entry name" value="PBP1_BMP-like"/>
    <property type="match status" value="1"/>
</dbReference>
<dbReference type="Pfam" id="PF02608">
    <property type="entry name" value="Bmp"/>
    <property type="match status" value="1"/>
</dbReference>
<dbReference type="PANTHER" id="PTHR43208:SF1">
    <property type="entry name" value="ABC TRANSPORTER SUBSTRATE-BINDING PROTEIN"/>
    <property type="match status" value="1"/>
</dbReference>
<name>A0ABW2I9W4_9BURK</name>
<dbReference type="RefSeq" id="WP_382270968.1">
    <property type="nucleotide sequence ID" value="NZ_JBHTBU010000001.1"/>
</dbReference>
<dbReference type="Gene3D" id="3.40.50.2300">
    <property type="match status" value="2"/>
</dbReference>
<sequence>MSYDFRHIHRSVVGLTVGLGFAVSVQAAEPLKTCFLYATPIGESGWAYQHELGRKELVAAMGDKITTKYVDNIHGGPDAERVIRNFVQEGCKLIFTPSFGFMEPTIKVARQAPNVIFMQGTGYKTAPNVGTYNARYYEGRYLEGVLAGKMSKKGVVGYVGAFPIPEVLQGINAFTLGLRSVNPQAQVKLIWVNSWYDPGKERDAANTLIKLGADILAYAPSGISIVTMAEAQGVYTLGYYSDMSKFGPKTNLTSLVHTWGTYYIKEVEEVLAGRWKSKKVLGGLREGMIKMAPLNSAVPADAREKMATDERAIIDGKLHPFAGPIYDQDGKERVAAGKIMTDDEINNMNFLVKGVDGSMPQK</sequence>
<accession>A0ABW2I9W4</accession>
<protein>
    <submittedName>
        <fullName evidence="3">BMP family ABC transporter substrate-binding protein</fullName>
    </submittedName>
</protein>
<gene>
    <name evidence="3" type="ORF">ACFQPC_06640</name>
</gene>
<feature type="domain" description="ABC transporter substrate-binding protein PnrA-like" evidence="2">
    <location>
        <begin position="35"/>
        <end position="314"/>
    </location>
</feature>
<evidence type="ECO:0000313" key="3">
    <source>
        <dbReference type="EMBL" id="MFC7287711.1"/>
    </source>
</evidence>
<keyword evidence="1" id="KW-0732">Signal</keyword>
<reference evidence="4" key="1">
    <citation type="journal article" date="2019" name="Int. J. Syst. Evol. Microbiol.">
        <title>The Global Catalogue of Microorganisms (GCM) 10K type strain sequencing project: providing services to taxonomists for standard genome sequencing and annotation.</title>
        <authorList>
            <consortium name="The Broad Institute Genomics Platform"/>
            <consortium name="The Broad Institute Genome Sequencing Center for Infectious Disease"/>
            <person name="Wu L."/>
            <person name="Ma J."/>
        </authorList>
    </citation>
    <scope>NUCLEOTIDE SEQUENCE [LARGE SCALE GENOMIC DNA]</scope>
    <source>
        <strain evidence="4">KACC 12508</strain>
    </source>
</reference>
<dbReference type="InterPro" id="IPR052910">
    <property type="entry name" value="ABC-Purine-Binding"/>
</dbReference>